<dbReference type="InterPro" id="IPR036188">
    <property type="entry name" value="FAD/NAD-bd_sf"/>
</dbReference>
<name>A0A9P4GV40_9PLEO</name>
<keyword evidence="8" id="KW-1185">Reference proteome</keyword>
<dbReference type="Proteomes" id="UP000799777">
    <property type="component" value="Unassembled WGS sequence"/>
</dbReference>
<feature type="binding site" evidence="5">
    <location>
        <position position="232"/>
    </location>
    <ligand>
        <name>FAD</name>
        <dbReference type="ChEBI" id="CHEBI:57692"/>
    </ligand>
</feature>
<dbReference type="SUPFAM" id="SSF54373">
    <property type="entry name" value="FAD-linked reductases, C-terminal domain"/>
    <property type="match status" value="1"/>
</dbReference>
<accession>A0A9P4GV40</accession>
<dbReference type="GO" id="GO:0016614">
    <property type="term" value="F:oxidoreductase activity, acting on CH-OH group of donors"/>
    <property type="evidence" value="ECO:0007669"/>
    <property type="project" value="InterPro"/>
</dbReference>
<dbReference type="Pfam" id="PF05199">
    <property type="entry name" value="GMC_oxred_C"/>
    <property type="match status" value="1"/>
</dbReference>
<dbReference type="InterPro" id="IPR000172">
    <property type="entry name" value="GMC_OxRdtase_N"/>
</dbReference>
<feature type="domain" description="Glucose-methanol-choline oxidoreductase N-terminal" evidence="6">
    <location>
        <begin position="268"/>
        <end position="282"/>
    </location>
</feature>
<dbReference type="Gene3D" id="3.30.560.10">
    <property type="entry name" value="Glucose Oxidase, domain 3"/>
    <property type="match status" value="1"/>
</dbReference>
<gene>
    <name evidence="7" type="ORF">EK21DRAFT_83140</name>
</gene>
<evidence type="ECO:0000259" key="6">
    <source>
        <dbReference type="PROSITE" id="PS00624"/>
    </source>
</evidence>
<dbReference type="EMBL" id="ML978555">
    <property type="protein sequence ID" value="KAF2022540.1"/>
    <property type="molecule type" value="Genomic_DNA"/>
</dbReference>
<comment type="caution">
    <text evidence="7">The sequence shown here is derived from an EMBL/GenBank/DDBJ whole genome shotgun (WGS) entry which is preliminary data.</text>
</comment>
<dbReference type="GO" id="GO:0050660">
    <property type="term" value="F:flavin adenine dinucleotide binding"/>
    <property type="evidence" value="ECO:0007669"/>
    <property type="project" value="InterPro"/>
</dbReference>
<dbReference type="SUPFAM" id="SSF51905">
    <property type="entry name" value="FAD/NAD(P)-binding domain"/>
    <property type="match status" value="1"/>
</dbReference>
<dbReference type="InterPro" id="IPR007867">
    <property type="entry name" value="GMC_OxRtase_C"/>
</dbReference>
<dbReference type="Pfam" id="PF00732">
    <property type="entry name" value="GMC_oxred_N"/>
    <property type="match status" value="1"/>
</dbReference>
<evidence type="ECO:0000313" key="8">
    <source>
        <dbReference type="Proteomes" id="UP000799777"/>
    </source>
</evidence>
<dbReference type="PANTHER" id="PTHR11552">
    <property type="entry name" value="GLUCOSE-METHANOL-CHOLINE GMC OXIDOREDUCTASE"/>
    <property type="match status" value="1"/>
</dbReference>
<organism evidence="7 8">
    <name type="scientific">Setomelanomma holmii</name>
    <dbReference type="NCBI Taxonomy" id="210430"/>
    <lineage>
        <taxon>Eukaryota</taxon>
        <taxon>Fungi</taxon>
        <taxon>Dikarya</taxon>
        <taxon>Ascomycota</taxon>
        <taxon>Pezizomycotina</taxon>
        <taxon>Dothideomycetes</taxon>
        <taxon>Pleosporomycetidae</taxon>
        <taxon>Pleosporales</taxon>
        <taxon>Pleosporineae</taxon>
        <taxon>Phaeosphaeriaceae</taxon>
        <taxon>Setomelanomma</taxon>
    </lineage>
</organism>
<evidence type="ECO:0000256" key="4">
    <source>
        <dbReference type="ARBA" id="ARBA00022827"/>
    </source>
</evidence>
<comment type="similarity">
    <text evidence="2">Belongs to the GMC oxidoreductase family.</text>
</comment>
<evidence type="ECO:0000256" key="3">
    <source>
        <dbReference type="ARBA" id="ARBA00022630"/>
    </source>
</evidence>
<proteinExistence type="inferred from homology"/>
<comment type="cofactor">
    <cofactor evidence="1 5">
        <name>FAD</name>
        <dbReference type="ChEBI" id="CHEBI:57692"/>
    </cofactor>
</comment>
<sequence length="589" mass="65227">MDSTNKSAEYDFVVVGGGTAGNAVAGRLAENPSVTVAIVEAGAGDTKDIDMVTTPARAFEIRGSKYDWNFKATFVDRPDYTRVEKPHTRGKLLGGSSIGNYYTWVRGSKGTIDDWEEFGGPEWNWNQCEEYFNKPATYHDDRAELNPVLAKMNRNGPLNISVSDMVPELQPFRDALTSAWVSKGGVLRENIYEGTQEGLVKNLNSIYKGVRTTSVEYLTGKSNITIVAKTEVVKVIIADGIATGIEVLDAEGNTSTINARREVIVAAGAFQTPHLLMLSGIGPKDHLDAYAIPCLVDSKHVGQNLLDHPIMPHVFKFKTPVGLDHHLLQNTLEKQAAQAAYQRDRSGPLNSGLLELIAFPRIDQRLEKYPEYRKAKEANGGMDPFGPDGQPHFEIDFVPMFSDAFQFHFPAPADGSDCLTVIVDLLRPLSKPGEIRLQSADHKVQPYINENFLENDLDILGLREGVRYIDDILMNGEGMKDILGEDYPWPMPRTSDEAMNRQILERCQTGYHPCGTARLGKDIGQGVVDAHLKVYGVSRLRVIDASVFPVIPDCRIQNDVYMVAEKGADMIKAEHEDLYKVEWSAKVVG</sequence>
<evidence type="ECO:0000313" key="7">
    <source>
        <dbReference type="EMBL" id="KAF2022540.1"/>
    </source>
</evidence>
<evidence type="ECO:0000256" key="5">
    <source>
        <dbReference type="PIRSR" id="PIRSR000137-2"/>
    </source>
</evidence>
<evidence type="ECO:0000256" key="2">
    <source>
        <dbReference type="ARBA" id="ARBA00010790"/>
    </source>
</evidence>
<dbReference type="PANTHER" id="PTHR11552:SF147">
    <property type="entry name" value="CHOLINE DEHYDROGENASE, MITOCHONDRIAL"/>
    <property type="match status" value="1"/>
</dbReference>
<dbReference type="Gene3D" id="3.50.50.60">
    <property type="entry name" value="FAD/NAD(P)-binding domain"/>
    <property type="match status" value="1"/>
</dbReference>
<protein>
    <submittedName>
        <fullName evidence="7">Glucose-methanol-choline oxidoreductase-like protein</fullName>
    </submittedName>
</protein>
<dbReference type="AlphaFoldDB" id="A0A9P4GV40"/>
<keyword evidence="4 5" id="KW-0274">FAD</keyword>
<dbReference type="OrthoDB" id="269227at2759"/>
<dbReference type="PIRSF" id="PIRSF000137">
    <property type="entry name" value="Alcohol_oxidase"/>
    <property type="match status" value="1"/>
</dbReference>
<reference evidence="7" key="1">
    <citation type="journal article" date="2020" name="Stud. Mycol.">
        <title>101 Dothideomycetes genomes: a test case for predicting lifestyles and emergence of pathogens.</title>
        <authorList>
            <person name="Haridas S."/>
            <person name="Albert R."/>
            <person name="Binder M."/>
            <person name="Bloem J."/>
            <person name="Labutti K."/>
            <person name="Salamov A."/>
            <person name="Andreopoulos B."/>
            <person name="Baker S."/>
            <person name="Barry K."/>
            <person name="Bills G."/>
            <person name="Bluhm B."/>
            <person name="Cannon C."/>
            <person name="Castanera R."/>
            <person name="Culley D."/>
            <person name="Daum C."/>
            <person name="Ezra D."/>
            <person name="Gonzalez J."/>
            <person name="Henrissat B."/>
            <person name="Kuo A."/>
            <person name="Liang C."/>
            <person name="Lipzen A."/>
            <person name="Lutzoni F."/>
            <person name="Magnuson J."/>
            <person name="Mondo S."/>
            <person name="Nolan M."/>
            <person name="Ohm R."/>
            <person name="Pangilinan J."/>
            <person name="Park H.-J."/>
            <person name="Ramirez L."/>
            <person name="Alfaro M."/>
            <person name="Sun H."/>
            <person name="Tritt A."/>
            <person name="Yoshinaga Y."/>
            <person name="Zwiers L.-H."/>
            <person name="Turgeon B."/>
            <person name="Goodwin S."/>
            <person name="Spatafora J."/>
            <person name="Crous P."/>
            <person name="Grigoriev I."/>
        </authorList>
    </citation>
    <scope>NUCLEOTIDE SEQUENCE</scope>
    <source>
        <strain evidence="7">CBS 110217</strain>
    </source>
</reference>
<evidence type="ECO:0000256" key="1">
    <source>
        <dbReference type="ARBA" id="ARBA00001974"/>
    </source>
</evidence>
<keyword evidence="3" id="KW-0285">Flavoprotein</keyword>
<dbReference type="InterPro" id="IPR012132">
    <property type="entry name" value="GMC_OxRdtase"/>
</dbReference>
<dbReference type="PROSITE" id="PS00624">
    <property type="entry name" value="GMC_OXRED_2"/>
    <property type="match status" value="1"/>
</dbReference>